<dbReference type="EMBL" id="JARBHB010000010">
    <property type="protein sequence ID" value="KAJ8874068.1"/>
    <property type="molecule type" value="Genomic_DNA"/>
</dbReference>
<keyword evidence="3" id="KW-1185">Reference proteome</keyword>
<evidence type="ECO:0000256" key="1">
    <source>
        <dbReference type="SAM" id="MobiDB-lite"/>
    </source>
</evidence>
<accession>A0ABQ9GPW3</accession>
<reference evidence="2 3" key="1">
    <citation type="submission" date="2023-02" db="EMBL/GenBank/DDBJ databases">
        <title>LHISI_Scaffold_Assembly.</title>
        <authorList>
            <person name="Stuart O.P."/>
            <person name="Cleave R."/>
            <person name="Magrath M.J.L."/>
            <person name="Mikheyev A.S."/>
        </authorList>
    </citation>
    <scope>NUCLEOTIDE SEQUENCE [LARGE SCALE GENOMIC DNA]</scope>
    <source>
        <strain evidence="2">Daus_M_001</strain>
        <tissue evidence="2">Leg muscle</tissue>
    </source>
</reference>
<feature type="region of interest" description="Disordered" evidence="1">
    <location>
        <begin position="53"/>
        <end position="77"/>
    </location>
</feature>
<evidence type="ECO:0000313" key="3">
    <source>
        <dbReference type="Proteomes" id="UP001159363"/>
    </source>
</evidence>
<organism evidence="2 3">
    <name type="scientific">Dryococelus australis</name>
    <dbReference type="NCBI Taxonomy" id="614101"/>
    <lineage>
        <taxon>Eukaryota</taxon>
        <taxon>Metazoa</taxon>
        <taxon>Ecdysozoa</taxon>
        <taxon>Arthropoda</taxon>
        <taxon>Hexapoda</taxon>
        <taxon>Insecta</taxon>
        <taxon>Pterygota</taxon>
        <taxon>Neoptera</taxon>
        <taxon>Polyneoptera</taxon>
        <taxon>Phasmatodea</taxon>
        <taxon>Verophasmatodea</taxon>
        <taxon>Anareolatae</taxon>
        <taxon>Phasmatidae</taxon>
        <taxon>Eurycanthinae</taxon>
        <taxon>Dryococelus</taxon>
    </lineage>
</organism>
<comment type="caution">
    <text evidence="2">The sequence shown here is derived from an EMBL/GenBank/DDBJ whole genome shotgun (WGS) entry which is preliminary data.</text>
</comment>
<feature type="region of interest" description="Disordered" evidence="1">
    <location>
        <begin position="530"/>
        <end position="588"/>
    </location>
</feature>
<feature type="compositionally biased region" description="Polar residues" evidence="1">
    <location>
        <begin position="539"/>
        <end position="549"/>
    </location>
</feature>
<dbReference type="Proteomes" id="UP001159363">
    <property type="component" value="Chromosome 9"/>
</dbReference>
<name>A0ABQ9GPW3_9NEOP</name>
<proteinExistence type="predicted"/>
<protein>
    <recommendedName>
        <fullName evidence="4">C2 domain-containing protein</fullName>
    </recommendedName>
</protein>
<evidence type="ECO:0000313" key="2">
    <source>
        <dbReference type="EMBL" id="KAJ8874068.1"/>
    </source>
</evidence>
<sequence length="955" mass="105018">MGIADKLHAWKEPSRSLKRLVEEDNGKLTRMPVSFSLISIRYNALGRQSLSDNRTARQHVRHPSNIGSSAFGDSGKDVPPDVCETVDTMASAVHPASSSELALTVDCLQSGNLHIGRTGCVDYVPVILPPSMQKIHQDTCSIAHNKTADHNRPYDQGNFSCFTALNSRDTCSIQPTITNVRREFSDDKRSVTIGECRFDPCIGEISCKLHIPPCDSDLLFLAWAAVAERLARSPPTKVNRAQSPAGSPDFRKWDSCRTMPLVGGFSQGSPTFPALSFRRRSIFTSITLIDSEDLAVKSRPNLFTHSVTFNSIWISAGMKGRAEREIPEKTSRPTASFGTIRKCGNLVTQPGIELGSPWREASDLTTRPPRHQERVKAGNFLQTPHQILVCSLRNEDGAKLGKTGVPRENPLANGNVHQISHIRKSGRPLWRTELDSSWREPKSLGYWTTAIPYNLKLEVSDQQDCLSEFIKFGAKDVRLPRGFFSAFDAERRGSVKGDTATRIKSHIAAKHEVLNWQPSLMHGEQTTAHLGTEGATTCPPRTQGASCQNPLHPPPPNPSTLPKPLGGTTLSSNTAGQRDVLEDGGVTGTPAADHCLPALIAKNTLSSEHTQRERGPRSRLADKTVMETQLLLCAPRVCVAVRVNGNAAPTSFFRRPTPLIGFFPENIWAALNIEVLRADEGGARRIDGRRTVVSRFQLTDEKTDGLLTDGRPTDGGLPAHLPPMRSGLNARPGHRIFASGNRAGRCRWSAGFLGDIPFPPPSHSDTAPYSLQSPSSTLNTTMLRVAQISSLTQLGDSTEGGRGWRQTRQCTYSPFDSREYGVADIYPPPPPPAAPNTLDESEGLSWGRPRSRRLDALVQRMNRRGVTSAEVRRKCSAGNGERQRAKCNQIKPPSASRQMMKAERRAHVRSWDWGAAIVLRHPSAVLDIIDLLPPTCVTFDLDHDIDHEDLRPQNH</sequence>
<gene>
    <name evidence="2" type="ORF">PR048_024909</name>
</gene>
<feature type="compositionally biased region" description="Pro residues" evidence="1">
    <location>
        <begin position="551"/>
        <end position="561"/>
    </location>
</feature>
<evidence type="ECO:0008006" key="4">
    <source>
        <dbReference type="Google" id="ProtNLM"/>
    </source>
</evidence>